<sequence length="244" mass="27355">MGTMFDASGSTHWSGKKFICRADGTHFARRSTAIRHVLAQHLQVQMFPCTTPHCPFTALTSYHGMLSHYRHHHPVYQRTGRPAFNSNPFPVANTNSVWCGTRSRIEVDDRFERADELRDHLTLVLGTNSRGPLNQETRFAAPLNGPRGALPSSFCPVEGQNARTTGTEMAYLDFVVDFVRSYMHAVADDPVANDATISVSLLQRVLPSAFLKMSPHILLAWVQMGYTEMDYRPDYRATRVAAVS</sequence>
<accession>A0A1D1UKP6</accession>
<dbReference type="Proteomes" id="UP000186922">
    <property type="component" value="Unassembled WGS sequence"/>
</dbReference>
<evidence type="ECO:0000313" key="2">
    <source>
        <dbReference type="Proteomes" id="UP000186922"/>
    </source>
</evidence>
<gene>
    <name evidence="1" type="primary">RvY_02717-1</name>
    <name evidence="1" type="synonym">RvY_02717.1</name>
    <name evidence="1" type="ORF">RvY_02717</name>
</gene>
<reference evidence="1 2" key="1">
    <citation type="journal article" date="2016" name="Nat. Commun.">
        <title>Extremotolerant tardigrade genome and improved radiotolerance of human cultured cells by tardigrade-unique protein.</title>
        <authorList>
            <person name="Hashimoto T."/>
            <person name="Horikawa D.D."/>
            <person name="Saito Y."/>
            <person name="Kuwahara H."/>
            <person name="Kozuka-Hata H."/>
            <person name="Shin-I T."/>
            <person name="Minakuchi Y."/>
            <person name="Ohishi K."/>
            <person name="Motoyama A."/>
            <person name="Aizu T."/>
            <person name="Enomoto A."/>
            <person name="Kondo K."/>
            <person name="Tanaka S."/>
            <person name="Hara Y."/>
            <person name="Koshikawa S."/>
            <person name="Sagara H."/>
            <person name="Miura T."/>
            <person name="Yokobori S."/>
            <person name="Miyagawa K."/>
            <person name="Suzuki Y."/>
            <person name="Kubo T."/>
            <person name="Oyama M."/>
            <person name="Kohara Y."/>
            <person name="Fujiyama A."/>
            <person name="Arakawa K."/>
            <person name="Katayama T."/>
            <person name="Toyoda A."/>
            <person name="Kunieda T."/>
        </authorList>
    </citation>
    <scope>NUCLEOTIDE SEQUENCE [LARGE SCALE GENOMIC DNA]</scope>
    <source>
        <strain evidence="1 2">YOKOZUNA-1</strain>
    </source>
</reference>
<name>A0A1D1UKP6_RAMVA</name>
<dbReference type="AlphaFoldDB" id="A0A1D1UKP6"/>
<protein>
    <submittedName>
        <fullName evidence="1">Uncharacterized protein</fullName>
    </submittedName>
</protein>
<organism evidence="1 2">
    <name type="scientific">Ramazzottius varieornatus</name>
    <name type="common">Water bear</name>
    <name type="synonym">Tardigrade</name>
    <dbReference type="NCBI Taxonomy" id="947166"/>
    <lineage>
        <taxon>Eukaryota</taxon>
        <taxon>Metazoa</taxon>
        <taxon>Ecdysozoa</taxon>
        <taxon>Tardigrada</taxon>
        <taxon>Eutardigrada</taxon>
        <taxon>Parachela</taxon>
        <taxon>Hypsibioidea</taxon>
        <taxon>Ramazzottiidae</taxon>
        <taxon>Ramazzottius</taxon>
    </lineage>
</organism>
<evidence type="ECO:0000313" key="1">
    <source>
        <dbReference type="EMBL" id="GAU90279.1"/>
    </source>
</evidence>
<proteinExistence type="predicted"/>
<keyword evidence="2" id="KW-1185">Reference proteome</keyword>
<dbReference type="EMBL" id="BDGG01000001">
    <property type="protein sequence ID" value="GAU90279.1"/>
    <property type="molecule type" value="Genomic_DNA"/>
</dbReference>
<comment type="caution">
    <text evidence="1">The sequence shown here is derived from an EMBL/GenBank/DDBJ whole genome shotgun (WGS) entry which is preliminary data.</text>
</comment>